<reference evidence="14" key="1">
    <citation type="submission" date="2024-04" db="EMBL/GenBank/DDBJ databases">
        <title>Salinicola lusitanus LLJ914,a marine bacterium isolated from the Okinawa Trough.</title>
        <authorList>
            <person name="Li J."/>
        </authorList>
    </citation>
    <scope>NUCLEOTIDE SEQUENCE [LARGE SCALE GENOMIC DNA]</scope>
</reference>
<evidence type="ECO:0000313" key="13">
    <source>
        <dbReference type="EMBL" id="KAK7930648.1"/>
    </source>
</evidence>
<feature type="region of interest" description="Disordered" evidence="11">
    <location>
        <begin position="186"/>
        <end position="264"/>
    </location>
</feature>
<feature type="compositionally biased region" description="Basic and acidic residues" evidence="11">
    <location>
        <begin position="19"/>
        <end position="58"/>
    </location>
</feature>
<dbReference type="GO" id="GO:0000977">
    <property type="term" value="F:RNA polymerase II transcription regulatory region sequence-specific DNA binding"/>
    <property type="evidence" value="ECO:0007669"/>
    <property type="project" value="TreeGrafter"/>
</dbReference>
<dbReference type="EMBL" id="JBBPFD010000004">
    <property type="protein sequence ID" value="KAK7930648.1"/>
    <property type="molecule type" value="Genomic_DNA"/>
</dbReference>
<evidence type="ECO:0000256" key="1">
    <source>
        <dbReference type="ARBA" id="ARBA00004123"/>
    </source>
</evidence>
<dbReference type="GO" id="GO:0000981">
    <property type="term" value="F:DNA-binding transcription factor activity, RNA polymerase II-specific"/>
    <property type="evidence" value="ECO:0007669"/>
    <property type="project" value="TreeGrafter"/>
</dbReference>
<feature type="compositionally biased region" description="Polar residues" evidence="11">
    <location>
        <begin position="237"/>
        <end position="249"/>
    </location>
</feature>
<feature type="compositionally biased region" description="Acidic residues" evidence="11">
    <location>
        <begin position="119"/>
        <end position="128"/>
    </location>
</feature>
<evidence type="ECO:0000256" key="5">
    <source>
        <dbReference type="ARBA" id="ARBA00022833"/>
    </source>
</evidence>
<name>A0AAW0Q1J8_9GOBI</name>
<feature type="compositionally biased region" description="Low complexity" evidence="11">
    <location>
        <begin position="220"/>
        <end position="236"/>
    </location>
</feature>
<accession>A0AAW0Q1J8</accession>
<dbReference type="Pfam" id="PF13894">
    <property type="entry name" value="zf-C2H2_4"/>
    <property type="match status" value="1"/>
</dbReference>
<evidence type="ECO:0000256" key="7">
    <source>
        <dbReference type="ARBA" id="ARBA00023125"/>
    </source>
</evidence>
<feature type="compositionally biased region" description="Basic and acidic residues" evidence="11">
    <location>
        <begin position="129"/>
        <end position="147"/>
    </location>
</feature>
<sequence>MSKGLALLEQSLLQYDEEISRAKSPAEPRAGRHKTDVHGPSRSPERDRSLETVQKQEENMSVELPFNTVIVKNKCDAKETNERREHAEGEESEDEEGEDEGEEAGCSSDTKVLVFSSFESDDSDEWEPEDKSVSEKDGEETSVKERTQQGPTCVQPSAANQDKASVWRGSAPLLGSLVFHNCSLKENRSSRSNEPRVEQINKREKERPGCSAGGSEKTKTQQNTSNSSTSKQTDTSAPSLAKSNISEVQKTAVKDKRTSTAESEVAKASKHKCADCGKFFQCEAHLQRHMLIHYGLKPFECPVCDKAFRYKSSFKAHLNMHTEEKPLSCTICRKGFTQSRDLRRHMLSHTDEKNFDCQECGGKFKHKHNLIRHIAVIHKAEKRYPCPMCDKAFAQKHDFMTHMRTHSGEKPFSCHICTRSFGAKGTLRTHMKVHRKRVPKDLQETRAFDKLEESVSGL</sequence>
<protein>
    <recommendedName>
        <fullName evidence="12">C2H2-type domain-containing protein</fullName>
    </recommendedName>
</protein>
<feature type="domain" description="C2H2-type" evidence="12">
    <location>
        <begin position="355"/>
        <end position="383"/>
    </location>
</feature>
<evidence type="ECO:0000256" key="10">
    <source>
        <dbReference type="PROSITE-ProRule" id="PRU00042"/>
    </source>
</evidence>
<comment type="subcellular location">
    <subcellularLocation>
        <location evidence="1">Nucleus</location>
    </subcellularLocation>
</comment>
<feature type="compositionally biased region" description="Basic and acidic residues" evidence="11">
    <location>
        <begin position="252"/>
        <end position="264"/>
    </location>
</feature>
<dbReference type="PROSITE" id="PS00028">
    <property type="entry name" value="ZINC_FINGER_C2H2_1"/>
    <property type="match status" value="6"/>
</dbReference>
<feature type="domain" description="C2H2-type" evidence="12">
    <location>
        <begin position="384"/>
        <end position="411"/>
    </location>
</feature>
<dbReference type="GO" id="GO:0005634">
    <property type="term" value="C:nucleus"/>
    <property type="evidence" value="ECO:0007669"/>
    <property type="project" value="UniProtKB-SubCell"/>
</dbReference>
<evidence type="ECO:0000256" key="9">
    <source>
        <dbReference type="ARBA" id="ARBA00023242"/>
    </source>
</evidence>
<evidence type="ECO:0000256" key="8">
    <source>
        <dbReference type="ARBA" id="ARBA00023163"/>
    </source>
</evidence>
<evidence type="ECO:0000256" key="2">
    <source>
        <dbReference type="ARBA" id="ARBA00022723"/>
    </source>
</evidence>
<dbReference type="GO" id="GO:0008270">
    <property type="term" value="F:zinc ion binding"/>
    <property type="evidence" value="ECO:0007669"/>
    <property type="project" value="UniProtKB-KW"/>
</dbReference>
<keyword evidence="14" id="KW-1185">Reference proteome</keyword>
<keyword evidence="7" id="KW-0238">DNA-binding</keyword>
<evidence type="ECO:0000256" key="3">
    <source>
        <dbReference type="ARBA" id="ARBA00022737"/>
    </source>
</evidence>
<evidence type="ECO:0000259" key="12">
    <source>
        <dbReference type="PROSITE" id="PS50157"/>
    </source>
</evidence>
<feature type="compositionally biased region" description="Acidic residues" evidence="11">
    <location>
        <begin position="90"/>
        <end position="103"/>
    </location>
</feature>
<dbReference type="Proteomes" id="UP001460270">
    <property type="component" value="Unassembled WGS sequence"/>
</dbReference>
<dbReference type="PANTHER" id="PTHR24381:SF390">
    <property type="entry name" value="ZINC FINGER PROTEIN 37 HOMOLOG"/>
    <property type="match status" value="1"/>
</dbReference>
<gene>
    <name evidence="13" type="ORF">WMY93_007043</name>
</gene>
<comment type="caution">
    <text evidence="13">The sequence shown here is derived from an EMBL/GenBank/DDBJ whole genome shotgun (WGS) entry which is preliminary data.</text>
</comment>
<evidence type="ECO:0000256" key="4">
    <source>
        <dbReference type="ARBA" id="ARBA00022771"/>
    </source>
</evidence>
<dbReference type="FunFam" id="3.30.160.60:FF:000100">
    <property type="entry name" value="Zinc finger 45-like"/>
    <property type="match status" value="1"/>
</dbReference>
<dbReference type="Pfam" id="PF00096">
    <property type="entry name" value="zf-C2H2"/>
    <property type="match status" value="4"/>
</dbReference>
<dbReference type="PROSITE" id="PS50157">
    <property type="entry name" value="ZINC_FINGER_C2H2_2"/>
    <property type="match status" value="6"/>
</dbReference>
<feature type="domain" description="C2H2-type" evidence="12">
    <location>
        <begin position="327"/>
        <end position="354"/>
    </location>
</feature>
<keyword evidence="8" id="KW-0804">Transcription</keyword>
<feature type="region of interest" description="Disordered" evidence="11">
    <location>
        <begin position="19"/>
        <end position="164"/>
    </location>
</feature>
<feature type="compositionally biased region" description="Polar residues" evidence="11">
    <location>
        <begin position="148"/>
        <end position="163"/>
    </location>
</feature>
<feature type="compositionally biased region" description="Basic and acidic residues" evidence="11">
    <location>
        <begin position="186"/>
        <end position="208"/>
    </location>
</feature>
<dbReference type="PANTHER" id="PTHR24381">
    <property type="entry name" value="ZINC FINGER PROTEIN"/>
    <property type="match status" value="1"/>
</dbReference>
<dbReference type="FunFam" id="3.30.160.60:FF:001182">
    <property type="entry name" value="Zinc finger, C2H2 type"/>
    <property type="match status" value="1"/>
</dbReference>
<dbReference type="FunFam" id="3.30.160.60:FF:000286">
    <property type="entry name" value="Zinc finger protein 770"/>
    <property type="match status" value="1"/>
</dbReference>
<dbReference type="FunFam" id="3.30.160.60:FF:001289">
    <property type="entry name" value="Zinc finger protein 574"/>
    <property type="match status" value="2"/>
</dbReference>
<dbReference type="AlphaFoldDB" id="A0AAW0Q1J8"/>
<feature type="compositionally biased region" description="Basic and acidic residues" evidence="11">
    <location>
        <begin position="73"/>
        <end position="89"/>
    </location>
</feature>
<keyword evidence="2" id="KW-0479">Metal-binding</keyword>
<dbReference type="InterPro" id="IPR013087">
    <property type="entry name" value="Znf_C2H2_type"/>
</dbReference>
<dbReference type="SMART" id="SM00355">
    <property type="entry name" value="ZnF_C2H2"/>
    <property type="match status" value="6"/>
</dbReference>
<keyword evidence="4 10" id="KW-0863">Zinc-finger</keyword>
<feature type="domain" description="C2H2-type" evidence="12">
    <location>
        <begin position="271"/>
        <end position="298"/>
    </location>
</feature>
<keyword evidence="9" id="KW-0539">Nucleus</keyword>
<evidence type="ECO:0000256" key="6">
    <source>
        <dbReference type="ARBA" id="ARBA00023015"/>
    </source>
</evidence>
<evidence type="ECO:0000313" key="14">
    <source>
        <dbReference type="Proteomes" id="UP001460270"/>
    </source>
</evidence>
<evidence type="ECO:0000256" key="11">
    <source>
        <dbReference type="SAM" id="MobiDB-lite"/>
    </source>
</evidence>
<keyword evidence="3" id="KW-0677">Repeat</keyword>
<keyword evidence="5" id="KW-0862">Zinc</keyword>
<organism evidence="13 14">
    <name type="scientific">Mugilogobius chulae</name>
    <name type="common">yellowstripe goby</name>
    <dbReference type="NCBI Taxonomy" id="88201"/>
    <lineage>
        <taxon>Eukaryota</taxon>
        <taxon>Metazoa</taxon>
        <taxon>Chordata</taxon>
        <taxon>Craniata</taxon>
        <taxon>Vertebrata</taxon>
        <taxon>Euteleostomi</taxon>
        <taxon>Actinopterygii</taxon>
        <taxon>Neopterygii</taxon>
        <taxon>Teleostei</taxon>
        <taxon>Neoteleostei</taxon>
        <taxon>Acanthomorphata</taxon>
        <taxon>Gobiaria</taxon>
        <taxon>Gobiiformes</taxon>
        <taxon>Gobioidei</taxon>
        <taxon>Gobiidae</taxon>
        <taxon>Gobionellinae</taxon>
        <taxon>Mugilogobius</taxon>
    </lineage>
</organism>
<feature type="domain" description="C2H2-type" evidence="12">
    <location>
        <begin position="299"/>
        <end position="326"/>
    </location>
</feature>
<dbReference type="SUPFAM" id="SSF57667">
    <property type="entry name" value="beta-beta-alpha zinc fingers"/>
    <property type="match status" value="3"/>
</dbReference>
<dbReference type="Gene3D" id="3.30.160.60">
    <property type="entry name" value="Classic Zinc Finger"/>
    <property type="match status" value="6"/>
</dbReference>
<feature type="domain" description="C2H2-type" evidence="12">
    <location>
        <begin position="412"/>
        <end position="439"/>
    </location>
</feature>
<keyword evidence="6" id="KW-0805">Transcription regulation</keyword>
<dbReference type="InterPro" id="IPR036236">
    <property type="entry name" value="Znf_C2H2_sf"/>
</dbReference>
<proteinExistence type="predicted"/>